<sequence>MQNNKLPSLDVDGQNKPAGGKVFREGRQGIEEFLQLLSLDEVVPDCGGCVYPTTIWPMINSVDDQNKSAGWKVFREARGRTE</sequence>
<proteinExistence type="predicted"/>
<comment type="caution">
    <text evidence="2">The sequence shown here is derived from an EMBL/GenBank/DDBJ whole genome shotgun (WGS) entry which is preliminary data.</text>
</comment>
<dbReference type="Proteomes" id="UP001054945">
    <property type="component" value="Unassembled WGS sequence"/>
</dbReference>
<dbReference type="EMBL" id="BPLR01016522">
    <property type="protein sequence ID" value="GIY84498.1"/>
    <property type="molecule type" value="Genomic_DNA"/>
</dbReference>
<reference evidence="2 3" key="1">
    <citation type="submission" date="2021-06" db="EMBL/GenBank/DDBJ databases">
        <title>Caerostris extrusa draft genome.</title>
        <authorList>
            <person name="Kono N."/>
            <person name="Arakawa K."/>
        </authorList>
    </citation>
    <scope>NUCLEOTIDE SEQUENCE [LARGE SCALE GENOMIC DNA]</scope>
</reference>
<evidence type="ECO:0000313" key="3">
    <source>
        <dbReference type="Proteomes" id="UP001054945"/>
    </source>
</evidence>
<dbReference type="AlphaFoldDB" id="A0AAV4WSH0"/>
<name>A0AAV4WSH0_CAEEX</name>
<gene>
    <name evidence="2" type="ORF">CEXT_712161</name>
</gene>
<evidence type="ECO:0000313" key="2">
    <source>
        <dbReference type="EMBL" id="GIY84498.1"/>
    </source>
</evidence>
<protein>
    <submittedName>
        <fullName evidence="2">Uncharacterized protein</fullName>
    </submittedName>
</protein>
<feature type="region of interest" description="Disordered" evidence="1">
    <location>
        <begin position="1"/>
        <end position="22"/>
    </location>
</feature>
<evidence type="ECO:0000256" key="1">
    <source>
        <dbReference type="SAM" id="MobiDB-lite"/>
    </source>
</evidence>
<accession>A0AAV4WSH0</accession>
<organism evidence="2 3">
    <name type="scientific">Caerostris extrusa</name>
    <name type="common">Bark spider</name>
    <name type="synonym">Caerostris bankana</name>
    <dbReference type="NCBI Taxonomy" id="172846"/>
    <lineage>
        <taxon>Eukaryota</taxon>
        <taxon>Metazoa</taxon>
        <taxon>Ecdysozoa</taxon>
        <taxon>Arthropoda</taxon>
        <taxon>Chelicerata</taxon>
        <taxon>Arachnida</taxon>
        <taxon>Araneae</taxon>
        <taxon>Araneomorphae</taxon>
        <taxon>Entelegynae</taxon>
        <taxon>Araneoidea</taxon>
        <taxon>Araneidae</taxon>
        <taxon>Caerostris</taxon>
    </lineage>
</organism>
<keyword evidence="3" id="KW-1185">Reference proteome</keyword>